<dbReference type="PANTHER" id="PTHR24390">
    <property type="entry name" value="ZINC FINGER PROTEIN"/>
    <property type="match status" value="1"/>
</dbReference>
<protein>
    <recommendedName>
        <fullName evidence="13">C2H2-type domain-containing protein</fullName>
    </recommendedName>
</protein>
<evidence type="ECO:0000256" key="12">
    <source>
        <dbReference type="SAM" id="MobiDB-lite"/>
    </source>
</evidence>
<reference evidence="14" key="1">
    <citation type="submission" date="2025-08" db="UniProtKB">
        <authorList>
            <consortium name="Ensembl"/>
        </authorList>
    </citation>
    <scope>IDENTIFICATION</scope>
</reference>
<dbReference type="PROSITE" id="PS50157">
    <property type="entry name" value="ZINC_FINGER_C2H2_2"/>
    <property type="match status" value="5"/>
</dbReference>
<evidence type="ECO:0000256" key="10">
    <source>
        <dbReference type="ARBA" id="ARBA00023242"/>
    </source>
</evidence>
<keyword evidence="7" id="KW-0805">Transcription regulation</keyword>
<keyword evidence="6" id="KW-0862">Zinc</keyword>
<evidence type="ECO:0000256" key="4">
    <source>
        <dbReference type="ARBA" id="ARBA00022737"/>
    </source>
</evidence>
<evidence type="ECO:0000256" key="11">
    <source>
        <dbReference type="PROSITE-ProRule" id="PRU00042"/>
    </source>
</evidence>
<dbReference type="GeneTree" id="ENSGT00940000156207"/>
<evidence type="ECO:0000313" key="15">
    <source>
        <dbReference type="Proteomes" id="UP000694421"/>
    </source>
</evidence>
<keyword evidence="9" id="KW-0804">Transcription</keyword>
<dbReference type="FunFam" id="3.30.160.60:FF:000848">
    <property type="entry name" value="Zinc finger protein 35"/>
    <property type="match status" value="1"/>
</dbReference>
<feature type="region of interest" description="Disordered" evidence="12">
    <location>
        <begin position="1"/>
        <end position="51"/>
    </location>
</feature>
<evidence type="ECO:0000256" key="7">
    <source>
        <dbReference type="ARBA" id="ARBA00023015"/>
    </source>
</evidence>
<organism evidence="14 15">
    <name type="scientific">Salvator merianae</name>
    <name type="common">Argentine black and white tegu</name>
    <name type="synonym">Tupinambis merianae</name>
    <dbReference type="NCBI Taxonomy" id="96440"/>
    <lineage>
        <taxon>Eukaryota</taxon>
        <taxon>Metazoa</taxon>
        <taxon>Chordata</taxon>
        <taxon>Craniata</taxon>
        <taxon>Vertebrata</taxon>
        <taxon>Euteleostomi</taxon>
        <taxon>Lepidosauria</taxon>
        <taxon>Squamata</taxon>
        <taxon>Bifurcata</taxon>
        <taxon>Unidentata</taxon>
        <taxon>Episquamata</taxon>
        <taxon>Laterata</taxon>
        <taxon>Teiioidea</taxon>
        <taxon>Teiidae</taxon>
        <taxon>Salvator</taxon>
    </lineage>
</organism>
<dbReference type="GO" id="GO:0000978">
    <property type="term" value="F:RNA polymerase II cis-regulatory region sequence-specific DNA binding"/>
    <property type="evidence" value="ECO:0007669"/>
    <property type="project" value="TreeGrafter"/>
</dbReference>
<dbReference type="Proteomes" id="UP000694421">
    <property type="component" value="Unplaced"/>
</dbReference>
<dbReference type="Gene3D" id="3.30.160.60">
    <property type="entry name" value="Classic Zinc Finger"/>
    <property type="match status" value="6"/>
</dbReference>
<dbReference type="SUPFAM" id="SSF57667">
    <property type="entry name" value="beta-beta-alpha zinc fingers"/>
    <property type="match status" value="3"/>
</dbReference>
<feature type="domain" description="C2H2-type" evidence="13">
    <location>
        <begin position="118"/>
        <end position="145"/>
    </location>
</feature>
<dbReference type="GO" id="GO:0008270">
    <property type="term" value="F:zinc ion binding"/>
    <property type="evidence" value="ECO:0007669"/>
    <property type="project" value="UniProtKB-KW"/>
</dbReference>
<dbReference type="OMA" id="CDVCMRN"/>
<dbReference type="AlphaFoldDB" id="A0A8D0BY23"/>
<accession>A0A8D0BY23</accession>
<dbReference type="GO" id="GO:0003700">
    <property type="term" value="F:DNA-binding transcription factor activity"/>
    <property type="evidence" value="ECO:0007669"/>
    <property type="project" value="TreeGrafter"/>
</dbReference>
<feature type="domain" description="C2H2-type" evidence="13">
    <location>
        <begin position="146"/>
        <end position="173"/>
    </location>
</feature>
<feature type="domain" description="C2H2-type" evidence="13">
    <location>
        <begin position="202"/>
        <end position="229"/>
    </location>
</feature>
<proteinExistence type="inferred from homology"/>
<dbReference type="Ensembl" id="ENSSMRT00000017261.1">
    <property type="protein sequence ID" value="ENSSMRP00000014821.1"/>
    <property type="gene ID" value="ENSSMRG00000011532.1"/>
</dbReference>
<comment type="similarity">
    <text evidence="2">Belongs to the krueppel C2H2-type zinc-finger protein family.</text>
</comment>
<evidence type="ECO:0000256" key="8">
    <source>
        <dbReference type="ARBA" id="ARBA00023125"/>
    </source>
</evidence>
<dbReference type="Pfam" id="PF00096">
    <property type="entry name" value="zf-C2H2"/>
    <property type="match status" value="5"/>
</dbReference>
<keyword evidence="4" id="KW-0677">Repeat</keyword>
<keyword evidence="3" id="KW-0479">Metal-binding</keyword>
<evidence type="ECO:0000256" key="9">
    <source>
        <dbReference type="ARBA" id="ARBA00023163"/>
    </source>
</evidence>
<dbReference type="PROSITE" id="PS00028">
    <property type="entry name" value="ZINC_FINGER_C2H2_1"/>
    <property type="match status" value="5"/>
</dbReference>
<sequence length="276" mass="31885">LPRVRSGHAERTSCEARQETKQRGSQSHKGNHPKKEKNKSSVSEVSGTHELLVLQKKQKTLRKEMPPVYRKTFGHQSVVKEDRKTNTGEKPADGMECEWYFIESLSCSLDQSSEKQDFKCLECRRSFLAKKNLQRHQRIHTGEKPFHCVECGKSFSNSSAFTTHQKIHTGQKPYKCMECGKSFRQKADLITHQRTHTGEKPFQCIECGKSFNNSSVLTTHQKIHTGEKPYKCLECGKCFSWKSYIITHKRTHTGDKPFKCVDCRKSFSRRDIEEPT</sequence>
<keyword evidence="15" id="KW-1185">Reference proteome</keyword>
<dbReference type="InterPro" id="IPR013087">
    <property type="entry name" value="Znf_C2H2_type"/>
</dbReference>
<reference evidence="14" key="2">
    <citation type="submission" date="2025-09" db="UniProtKB">
        <authorList>
            <consortium name="Ensembl"/>
        </authorList>
    </citation>
    <scope>IDENTIFICATION</scope>
</reference>
<evidence type="ECO:0000256" key="6">
    <source>
        <dbReference type="ARBA" id="ARBA00022833"/>
    </source>
</evidence>
<evidence type="ECO:0000256" key="5">
    <source>
        <dbReference type="ARBA" id="ARBA00022771"/>
    </source>
</evidence>
<keyword evidence="10" id="KW-0539">Nucleus</keyword>
<dbReference type="GO" id="GO:0006357">
    <property type="term" value="P:regulation of transcription by RNA polymerase II"/>
    <property type="evidence" value="ECO:0007669"/>
    <property type="project" value="TreeGrafter"/>
</dbReference>
<dbReference type="FunFam" id="3.30.160.60:FF:002343">
    <property type="entry name" value="Zinc finger protein 33A"/>
    <property type="match status" value="2"/>
</dbReference>
<feature type="domain" description="C2H2-type" evidence="13">
    <location>
        <begin position="230"/>
        <end position="257"/>
    </location>
</feature>
<keyword evidence="5 11" id="KW-0863">Zinc-finger</keyword>
<dbReference type="FunFam" id="3.30.160.60:FF:002090">
    <property type="entry name" value="Zinc finger protein 473"/>
    <property type="match status" value="1"/>
</dbReference>
<dbReference type="FunFam" id="3.30.160.60:FF:001010">
    <property type="entry name" value="zinc finger protein 64 isoform X3"/>
    <property type="match status" value="1"/>
</dbReference>
<dbReference type="SMART" id="SM00355">
    <property type="entry name" value="ZnF_C2H2"/>
    <property type="match status" value="5"/>
</dbReference>
<evidence type="ECO:0000256" key="3">
    <source>
        <dbReference type="ARBA" id="ARBA00022723"/>
    </source>
</evidence>
<name>A0A8D0BY23_SALMN</name>
<evidence type="ECO:0000259" key="13">
    <source>
        <dbReference type="PROSITE" id="PS50157"/>
    </source>
</evidence>
<evidence type="ECO:0000256" key="2">
    <source>
        <dbReference type="ARBA" id="ARBA00006991"/>
    </source>
</evidence>
<keyword evidence="8" id="KW-0238">DNA-binding</keyword>
<comment type="subcellular location">
    <subcellularLocation>
        <location evidence="1">Nucleus</location>
    </subcellularLocation>
</comment>
<evidence type="ECO:0000256" key="1">
    <source>
        <dbReference type="ARBA" id="ARBA00004123"/>
    </source>
</evidence>
<dbReference type="PANTHER" id="PTHR24390:SF240">
    <property type="entry name" value="ZINC FINGER PROTEIN 772"/>
    <property type="match status" value="1"/>
</dbReference>
<dbReference type="GO" id="GO:0005634">
    <property type="term" value="C:nucleus"/>
    <property type="evidence" value="ECO:0007669"/>
    <property type="project" value="UniProtKB-SubCell"/>
</dbReference>
<evidence type="ECO:0000313" key="14">
    <source>
        <dbReference type="Ensembl" id="ENSSMRP00000014821.1"/>
    </source>
</evidence>
<dbReference type="InterPro" id="IPR036236">
    <property type="entry name" value="Znf_C2H2_sf"/>
</dbReference>
<feature type="compositionally biased region" description="Basic and acidic residues" evidence="12">
    <location>
        <begin position="7"/>
        <end position="22"/>
    </location>
</feature>
<feature type="domain" description="C2H2-type" evidence="13">
    <location>
        <begin position="174"/>
        <end position="201"/>
    </location>
</feature>